<organism evidence="3 4">
    <name type="scientific">Candidatus Parvarchaeum acidiphilum ARMAN-4</name>
    <dbReference type="NCBI Taxonomy" id="662760"/>
    <lineage>
        <taxon>Archaea</taxon>
        <taxon>Candidatus Parvarchaeota</taxon>
        <taxon>Candidatus Parvarchaeum</taxon>
    </lineage>
</organism>
<sequence length="88" mass="9854">MIISKIKLENIRSHNKTEIQFTDGINIITGNTGSGKTSILMSIEYALFGKIGEGKEEGKMLLRRNSSEGEIKITIKNVNEEYEISPRP</sequence>
<dbReference type="EMBL" id="GG730051">
    <property type="protein sequence ID" value="EEZ92710.1"/>
    <property type="molecule type" value="Genomic_DNA"/>
</dbReference>
<keyword evidence="1" id="KW-0175">Coiled coil</keyword>
<evidence type="ECO:0000313" key="3">
    <source>
        <dbReference type="EMBL" id="EEZ92710.1"/>
    </source>
</evidence>
<dbReference type="SUPFAM" id="SSF52540">
    <property type="entry name" value="P-loop containing nucleoside triphosphate hydrolases"/>
    <property type="match status" value="1"/>
</dbReference>
<dbReference type="Proteomes" id="UP000009375">
    <property type="component" value="Unassembled WGS sequence"/>
</dbReference>
<gene>
    <name evidence="3" type="ORF">BJBARM4_0701</name>
</gene>
<dbReference type="InterPro" id="IPR038729">
    <property type="entry name" value="Rad50/SbcC_AAA"/>
</dbReference>
<dbReference type="Pfam" id="PF13476">
    <property type="entry name" value="AAA_23"/>
    <property type="match status" value="1"/>
</dbReference>
<reference evidence="3 4" key="1">
    <citation type="journal article" date="2010" name="Proc. Natl. Acad. Sci. U.S.A.">
        <title>Enigmatic, ultrasmall, uncultivated Archaea.</title>
        <authorList>
            <person name="Baker B.J."/>
            <person name="Comolli L.R."/>
            <person name="Dick G.J."/>
            <person name="Hauser L.J."/>
            <person name="Hyatt D."/>
            <person name="Dill B.D."/>
            <person name="Land M.L."/>
            <person name="Verberkmoes N.C."/>
            <person name="Hettich R.L."/>
            <person name="Banfield J.F."/>
        </authorList>
    </citation>
    <scope>NUCLEOTIDE SEQUENCE [LARGE SCALE GENOMIC DNA]</scope>
</reference>
<name>D2EG18_PARA4</name>
<dbReference type="AlphaFoldDB" id="D2EG18"/>
<dbReference type="InterPro" id="IPR027417">
    <property type="entry name" value="P-loop_NTPase"/>
</dbReference>
<dbReference type="PANTHER" id="PTHR32114:SF2">
    <property type="entry name" value="ABC TRANSPORTER ABCH.3"/>
    <property type="match status" value="1"/>
</dbReference>
<evidence type="ECO:0000256" key="1">
    <source>
        <dbReference type="ARBA" id="ARBA00023054"/>
    </source>
</evidence>
<dbReference type="PANTHER" id="PTHR32114">
    <property type="entry name" value="ABC TRANSPORTER ABCH.3"/>
    <property type="match status" value="1"/>
</dbReference>
<evidence type="ECO:0000259" key="2">
    <source>
        <dbReference type="Pfam" id="PF13476"/>
    </source>
</evidence>
<feature type="domain" description="Rad50/SbcC-type AAA" evidence="2">
    <location>
        <begin position="5"/>
        <end position="82"/>
    </location>
</feature>
<evidence type="ECO:0000313" key="4">
    <source>
        <dbReference type="Proteomes" id="UP000009375"/>
    </source>
</evidence>
<dbReference type="GO" id="GO:0016887">
    <property type="term" value="F:ATP hydrolysis activity"/>
    <property type="evidence" value="ECO:0007669"/>
    <property type="project" value="InterPro"/>
</dbReference>
<proteinExistence type="predicted"/>
<dbReference type="Gene3D" id="3.40.50.300">
    <property type="entry name" value="P-loop containing nucleotide triphosphate hydrolases"/>
    <property type="match status" value="1"/>
</dbReference>
<dbReference type="GO" id="GO:0006302">
    <property type="term" value="P:double-strand break repair"/>
    <property type="evidence" value="ECO:0007669"/>
    <property type="project" value="InterPro"/>
</dbReference>
<accession>D2EG18</accession>
<protein>
    <submittedName>
        <fullName evidence="3">Intracellular protein transport protein</fullName>
    </submittedName>
</protein>